<evidence type="ECO:0000256" key="4">
    <source>
        <dbReference type="ARBA" id="ARBA00022737"/>
    </source>
</evidence>
<dbReference type="AlphaFoldDB" id="C3ZYD2"/>
<dbReference type="PANTHER" id="PTHR22906">
    <property type="entry name" value="PROPERDIN"/>
    <property type="match status" value="1"/>
</dbReference>
<name>C3ZYD2_BRAFL</name>
<dbReference type="FunFam" id="2.20.100.10:FF:000007">
    <property type="entry name" value="Thrombospondin 1"/>
    <property type="match status" value="1"/>
</dbReference>
<accession>C3ZYD2</accession>
<proteinExistence type="predicted"/>
<reference evidence="6" key="1">
    <citation type="journal article" date="2008" name="Nature">
        <title>The amphioxus genome and the evolution of the chordate karyotype.</title>
        <authorList>
            <consortium name="US DOE Joint Genome Institute (JGI-PGF)"/>
            <person name="Putnam N.H."/>
            <person name="Butts T."/>
            <person name="Ferrier D.E.K."/>
            <person name="Furlong R.F."/>
            <person name="Hellsten U."/>
            <person name="Kawashima T."/>
            <person name="Robinson-Rechavi M."/>
            <person name="Shoguchi E."/>
            <person name="Terry A."/>
            <person name="Yu J.-K."/>
            <person name="Benito-Gutierrez E.L."/>
            <person name="Dubchak I."/>
            <person name="Garcia-Fernandez J."/>
            <person name="Gibson-Brown J.J."/>
            <person name="Grigoriev I.V."/>
            <person name="Horton A.C."/>
            <person name="de Jong P.J."/>
            <person name="Jurka J."/>
            <person name="Kapitonov V.V."/>
            <person name="Kohara Y."/>
            <person name="Kuroki Y."/>
            <person name="Lindquist E."/>
            <person name="Lucas S."/>
            <person name="Osoegawa K."/>
            <person name="Pennacchio L.A."/>
            <person name="Salamov A.A."/>
            <person name="Satou Y."/>
            <person name="Sauka-Spengler T."/>
            <person name="Schmutz J."/>
            <person name="Shin-I T."/>
            <person name="Toyoda A."/>
            <person name="Bronner-Fraser M."/>
            <person name="Fujiyama A."/>
            <person name="Holland L.Z."/>
            <person name="Holland P.W.H."/>
            <person name="Satoh N."/>
            <person name="Rokhsar D.S."/>
        </authorList>
    </citation>
    <scope>NUCLEOTIDE SEQUENCE [LARGE SCALE GENOMIC DNA]</scope>
    <source>
        <strain evidence="6">S238N-H82</strain>
        <tissue evidence="6">Testes</tissue>
    </source>
</reference>
<dbReference type="eggNOG" id="KOG4475">
    <property type="taxonomic scope" value="Eukaryota"/>
</dbReference>
<keyword evidence="3" id="KW-0732">Signal</keyword>
<sequence>VPGGWSDWTSWSYCTVTCGGGVSHRTRTCSNPPPAHFGPDCEGHDTETIECSPEPFDGEWSTWSHWTECDATCGGGTTRRSRTCSAPAPKNGGLGCEG</sequence>
<keyword evidence="5" id="KW-1015">Disulfide bond</keyword>
<dbReference type="PROSITE" id="PS50092">
    <property type="entry name" value="TSP1"/>
    <property type="match status" value="2"/>
</dbReference>
<gene>
    <name evidence="6" type="ORF">BRAFLDRAFT_140336</name>
</gene>
<evidence type="ECO:0000256" key="1">
    <source>
        <dbReference type="ARBA" id="ARBA00004613"/>
    </source>
</evidence>
<organism>
    <name type="scientific">Branchiostoma floridae</name>
    <name type="common">Florida lancelet</name>
    <name type="synonym">Amphioxus</name>
    <dbReference type="NCBI Taxonomy" id="7739"/>
    <lineage>
        <taxon>Eukaryota</taxon>
        <taxon>Metazoa</taxon>
        <taxon>Chordata</taxon>
        <taxon>Cephalochordata</taxon>
        <taxon>Leptocardii</taxon>
        <taxon>Amphioxiformes</taxon>
        <taxon>Branchiostomatidae</taxon>
        <taxon>Branchiostoma</taxon>
    </lineage>
</organism>
<evidence type="ECO:0000256" key="5">
    <source>
        <dbReference type="ARBA" id="ARBA00023157"/>
    </source>
</evidence>
<dbReference type="InParanoid" id="C3ZYD2"/>
<dbReference type="EMBL" id="GG666726">
    <property type="protein sequence ID" value="EEN42463.1"/>
    <property type="molecule type" value="Genomic_DNA"/>
</dbReference>
<dbReference type="InterPro" id="IPR000884">
    <property type="entry name" value="TSP1_rpt"/>
</dbReference>
<dbReference type="InterPro" id="IPR036383">
    <property type="entry name" value="TSP1_rpt_sf"/>
</dbReference>
<evidence type="ECO:0000256" key="3">
    <source>
        <dbReference type="ARBA" id="ARBA00022729"/>
    </source>
</evidence>
<feature type="non-terminal residue" evidence="6">
    <location>
        <position position="1"/>
    </location>
</feature>
<keyword evidence="4" id="KW-0677">Repeat</keyword>
<comment type="subcellular location">
    <subcellularLocation>
        <location evidence="1">Secreted</location>
    </subcellularLocation>
</comment>
<dbReference type="FunFam" id="2.20.100.10:FF:000080">
    <property type="entry name" value="SCO-spondin"/>
    <property type="match status" value="1"/>
</dbReference>
<evidence type="ECO:0000313" key="6">
    <source>
        <dbReference type="EMBL" id="EEN42463.1"/>
    </source>
</evidence>
<dbReference type="SMART" id="SM00209">
    <property type="entry name" value="TSP1"/>
    <property type="match status" value="2"/>
</dbReference>
<keyword evidence="2" id="KW-0964">Secreted</keyword>
<dbReference type="InterPro" id="IPR052065">
    <property type="entry name" value="Compl_asym_regulator"/>
</dbReference>
<dbReference type="PANTHER" id="PTHR22906:SF43">
    <property type="entry name" value="PROPERDIN"/>
    <property type="match status" value="1"/>
</dbReference>
<evidence type="ECO:0000256" key="2">
    <source>
        <dbReference type="ARBA" id="ARBA00022525"/>
    </source>
</evidence>
<dbReference type="PRINTS" id="PR01705">
    <property type="entry name" value="TSP1REPEAT"/>
</dbReference>
<dbReference type="Gene3D" id="2.20.100.10">
    <property type="entry name" value="Thrombospondin type-1 (TSP1) repeat"/>
    <property type="match status" value="2"/>
</dbReference>
<feature type="non-terminal residue" evidence="6">
    <location>
        <position position="98"/>
    </location>
</feature>
<dbReference type="Pfam" id="PF00090">
    <property type="entry name" value="TSP_1"/>
    <property type="match status" value="2"/>
</dbReference>
<dbReference type="SUPFAM" id="SSF82895">
    <property type="entry name" value="TSP-1 type 1 repeat"/>
    <property type="match status" value="2"/>
</dbReference>
<protein>
    <submittedName>
        <fullName evidence="6">Uncharacterized protein</fullName>
    </submittedName>
</protein>